<accession>A0A5J9U5N5</accession>
<evidence type="ECO:0000313" key="1">
    <source>
        <dbReference type="EMBL" id="TVU19032.1"/>
    </source>
</evidence>
<evidence type="ECO:0000313" key="2">
    <source>
        <dbReference type="Proteomes" id="UP000324897"/>
    </source>
</evidence>
<name>A0A5J9U5N5_9POAL</name>
<dbReference type="Gramene" id="TVU19032">
    <property type="protein sequence ID" value="TVU19032"/>
    <property type="gene ID" value="EJB05_35157"/>
</dbReference>
<dbReference type="EMBL" id="RWGY01000029">
    <property type="protein sequence ID" value="TVU19032.1"/>
    <property type="molecule type" value="Genomic_DNA"/>
</dbReference>
<dbReference type="Proteomes" id="UP000324897">
    <property type="component" value="Chromosome 7"/>
</dbReference>
<sequence length="67" mass="7540">MQSSVGSLVLSEIAPQGKWNGIGRLYPIEGYMETVISRIFFMAVENNEIKVQIQESAFVYTKKIEGI</sequence>
<feature type="non-terminal residue" evidence="1">
    <location>
        <position position="1"/>
    </location>
</feature>
<gene>
    <name evidence="1" type="ORF">EJB05_35157</name>
</gene>
<organism evidence="1 2">
    <name type="scientific">Eragrostis curvula</name>
    <name type="common">weeping love grass</name>
    <dbReference type="NCBI Taxonomy" id="38414"/>
    <lineage>
        <taxon>Eukaryota</taxon>
        <taxon>Viridiplantae</taxon>
        <taxon>Streptophyta</taxon>
        <taxon>Embryophyta</taxon>
        <taxon>Tracheophyta</taxon>
        <taxon>Spermatophyta</taxon>
        <taxon>Magnoliopsida</taxon>
        <taxon>Liliopsida</taxon>
        <taxon>Poales</taxon>
        <taxon>Poaceae</taxon>
        <taxon>PACMAD clade</taxon>
        <taxon>Chloridoideae</taxon>
        <taxon>Eragrostideae</taxon>
        <taxon>Eragrostidinae</taxon>
        <taxon>Eragrostis</taxon>
    </lineage>
</organism>
<keyword evidence="2" id="KW-1185">Reference proteome</keyword>
<comment type="caution">
    <text evidence="1">The sequence shown here is derived from an EMBL/GenBank/DDBJ whole genome shotgun (WGS) entry which is preliminary data.</text>
</comment>
<protein>
    <submittedName>
        <fullName evidence="1">Uncharacterized protein</fullName>
    </submittedName>
</protein>
<reference evidence="1 2" key="1">
    <citation type="journal article" date="2019" name="Sci. Rep.">
        <title>A high-quality genome of Eragrostis curvula grass provides insights into Poaceae evolution and supports new strategies to enhance forage quality.</title>
        <authorList>
            <person name="Carballo J."/>
            <person name="Santos B.A.C.M."/>
            <person name="Zappacosta D."/>
            <person name="Garbus I."/>
            <person name="Selva J.P."/>
            <person name="Gallo C.A."/>
            <person name="Diaz A."/>
            <person name="Albertini E."/>
            <person name="Caccamo M."/>
            <person name="Echenique V."/>
        </authorList>
    </citation>
    <scope>NUCLEOTIDE SEQUENCE [LARGE SCALE GENOMIC DNA]</scope>
    <source>
        <strain evidence="2">cv. Victoria</strain>
        <tissue evidence="1">Leaf</tissue>
    </source>
</reference>
<proteinExistence type="predicted"/>
<dbReference type="AlphaFoldDB" id="A0A5J9U5N5"/>